<evidence type="ECO:0000256" key="5">
    <source>
        <dbReference type="ARBA" id="ARBA00022827"/>
    </source>
</evidence>
<comment type="pathway">
    <text evidence="2">Cofactor biosynthesis; ubiquinone biosynthesis.</text>
</comment>
<accession>A0A8J2Z2U8</accession>
<dbReference type="SUPFAM" id="SSF51905">
    <property type="entry name" value="FAD/NAD(P)-binding domain"/>
    <property type="match status" value="1"/>
</dbReference>
<evidence type="ECO:0000256" key="1">
    <source>
        <dbReference type="ARBA" id="ARBA00001974"/>
    </source>
</evidence>
<evidence type="ECO:0000259" key="8">
    <source>
        <dbReference type="Pfam" id="PF01494"/>
    </source>
</evidence>
<evidence type="ECO:0000313" key="10">
    <source>
        <dbReference type="Proteomes" id="UP000636949"/>
    </source>
</evidence>
<sequence>MLLKMTEDNKKNKKNNLDNSHHDIVIVGGGAVGMLMALSLAKQDKQITLIEKLANTELSKSDNRSIALSYSSVCVLNTLGIWQKIKDHVEYIKQVNVSDKGQYAQTNLYAKDEGLAFLGIVVKMKYLLPALYQALMNENHIALYQDCQVLDLLEQDECFSLVIEKDDNAYEITADLIIAADGAESKLREKAGISAYKHDYQQSALVFDLDLQRAHNNVAYERFINNGVLALLPIDDRQMACVWSVDHDKVDYWKAQSKQAVLKEIQRLVGYRLGRFIDVSELKSFPLSLIRAQTLYRKNVLLFGNASHFLHPISGQGLNLSIRDIGIVYDLLAGDDTAFTIQNIADMLAQYQEIRVFDHKRTALLTHSMINVFSQDALPIKLARGFALYCLERDQHLKKSFSKLMMGKYNHGSSLMRSKHGKSIL</sequence>
<evidence type="ECO:0000256" key="3">
    <source>
        <dbReference type="ARBA" id="ARBA00005349"/>
    </source>
</evidence>
<dbReference type="PANTHER" id="PTHR43876:SF8">
    <property type="entry name" value="2-OCTAPRENYL-6-METHOXYPHENOL HYDROXYLASE"/>
    <property type="match status" value="1"/>
</dbReference>
<name>A0A8J2Z2U8_9GAMM</name>
<dbReference type="Pfam" id="PF01494">
    <property type="entry name" value="FAD_binding_3"/>
    <property type="match status" value="1"/>
</dbReference>
<dbReference type="Gene3D" id="3.50.50.60">
    <property type="entry name" value="FAD/NAD(P)-binding domain"/>
    <property type="match status" value="2"/>
</dbReference>
<evidence type="ECO:0000256" key="6">
    <source>
        <dbReference type="ARBA" id="ARBA00023002"/>
    </source>
</evidence>
<keyword evidence="5" id="KW-0274">FAD</keyword>
<gene>
    <name evidence="9" type="primary">ubiH</name>
    <name evidence="9" type="ORF">GCM10010995_05150</name>
</gene>
<dbReference type="EMBL" id="BMJS01000003">
    <property type="protein sequence ID" value="GGF90836.1"/>
    <property type="molecule type" value="Genomic_DNA"/>
</dbReference>
<evidence type="ECO:0000256" key="7">
    <source>
        <dbReference type="ARBA" id="ARBA00023033"/>
    </source>
</evidence>
<keyword evidence="4" id="KW-0285">Flavoprotein</keyword>
<evidence type="ECO:0000313" key="9">
    <source>
        <dbReference type="EMBL" id="GGF90836.1"/>
    </source>
</evidence>
<dbReference type="GO" id="GO:0006744">
    <property type="term" value="P:ubiquinone biosynthetic process"/>
    <property type="evidence" value="ECO:0007669"/>
    <property type="project" value="UniProtKB-UniPathway"/>
</dbReference>
<comment type="caution">
    <text evidence="9">The sequence shown here is derived from an EMBL/GenBank/DDBJ whole genome shotgun (WGS) entry which is preliminary data.</text>
</comment>
<organism evidence="9 10">
    <name type="scientific">Cysteiniphilum litorale</name>
    <dbReference type="NCBI Taxonomy" id="2056700"/>
    <lineage>
        <taxon>Bacteria</taxon>
        <taxon>Pseudomonadati</taxon>
        <taxon>Pseudomonadota</taxon>
        <taxon>Gammaproteobacteria</taxon>
        <taxon>Thiotrichales</taxon>
        <taxon>Fastidiosibacteraceae</taxon>
        <taxon>Cysteiniphilum</taxon>
    </lineage>
</organism>
<reference evidence="9" key="2">
    <citation type="submission" date="2020-09" db="EMBL/GenBank/DDBJ databases">
        <authorList>
            <person name="Sun Q."/>
            <person name="Zhou Y."/>
        </authorList>
    </citation>
    <scope>NUCLEOTIDE SEQUENCE</scope>
    <source>
        <strain evidence="9">CGMCC 1.15758</strain>
    </source>
</reference>
<dbReference type="InterPro" id="IPR036188">
    <property type="entry name" value="FAD/NAD-bd_sf"/>
</dbReference>
<proteinExistence type="inferred from homology"/>
<dbReference type="InterPro" id="IPR051205">
    <property type="entry name" value="UbiH/COQ6_monooxygenase"/>
</dbReference>
<dbReference type="UniPathway" id="UPA00232"/>
<dbReference type="InterPro" id="IPR002938">
    <property type="entry name" value="FAD-bd"/>
</dbReference>
<reference evidence="9" key="1">
    <citation type="journal article" date="2014" name="Int. J. Syst. Evol. Microbiol.">
        <title>Complete genome sequence of Corynebacterium casei LMG S-19264T (=DSM 44701T), isolated from a smear-ripened cheese.</title>
        <authorList>
            <consortium name="US DOE Joint Genome Institute (JGI-PGF)"/>
            <person name="Walter F."/>
            <person name="Albersmeier A."/>
            <person name="Kalinowski J."/>
            <person name="Ruckert C."/>
        </authorList>
    </citation>
    <scope>NUCLEOTIDE SEQUENCE</scope>
    <source>
        <strain evidence="9">CGMCC 1.15758</strain>
    </source>
</reference>
<evidence type="ECO:0000256" key="2">
    <source>
        <dbReference type="ARBA" id="ARBA00004749"/>
    </source>
</evidence>
<keyword evidence="7" id="KW-0503">Monooxygenase</keyword>
<dbReference type="PRINTS" id="PR00420">
    <property type="entry name" value="RNGMNOXGNASE"/>
</dbReference>
<dbReference type="InterPro" id="IPR010971">
    <property type="entry name" value="UbiH/COQ6"/>
</dbReference>
<keyword evidence="10" id="KW-1185">Reference proteome</keyword>
<comment type="cofactor">
    <cofactor evidence="1">
        <name>FAD</name>
        <dbReference type="ChEBI" id="CHEBI:57692"/>
    </cofactor>
</comment>
<dbReference type="GO" id="GO:0008681">
    <property type="term" value="F:2-octaprenyl-6-methoxyphenol hydroxylase activity"/>
    <property type="evidence" value="ECO:0007669"/>
    <property type="project" value="TreeGrafter"/>
</dbReference>
<dbReference type="NCBIfam" id="TIGR01988">
    <property type="entry name" value="Ubi-OHases"/>
    <property type="match status" value="1"/>
</dbReference>
<evidence type="ECO:0000256" key="4">
    <source>
        <dbReference type="ARBA" id="ARBA00022630"/>
    </source>
</evidence>
<dbReference type="PANTHER" id="PTHR43876">
    <property type="entry name" value="UBIQUINONE BIOSYNTHESIS MONOOXYGENASE COQ6, MITOCHONDRIAL"/>
    <property type="match status" value="1"/>
</dbReference>
<dbReference type="GO" id="GO:0071949">
    <property type="term" value="F:FAD binding"/>
    <property type="evidence" value="ECO:0007669"/>
    <property type="project" value="InterPro"/>
</dbReference>
<dbReference type="AlphaFoldDB" id="A0A8J2Z2U8"/>
<comment type="similarity">
    <text evidence="3">Belongs to the UbiH/COQ6 family.</text>
</comment>
<dbReference type="Proteomes" id="UP000636949">
    <property type="component" value="Unassembled WGS sequence"/>
</dbReference>
<keyword evidence="6" id="KW-0560">Oxidoreductase</keyword>
<protein>
    <submittedName>
        <fullName evidence="9">2-octaprenyl-6-methoxyphenyl hydroxylase</fullName>
    </submittedName>
</protein>
<feature type="domain" description="FAD-binding" evidence="8">
    <location>
        <begin position="23"/>
        <end position="333"/>
    </location>
</feature>